<evidence type="ECO:0000313" key="3">
    <source>
        <dbReference type="Proteomes" id="UP001329825"/>
    </source>
</evidence>
<evidence type="ECO:0000313" key="2">
    <source>
        <dbReference type="EMBL" id="WRT65745.1"/>
    </source>
</evidence>
<dbReference type="RefSeq" id="XP_062790485.1">
    <property type="nucleotide sequence ID" value="XM_062934434.1"/>
</dbReference>
<protein>
    <submittedName>
        <fullName evidence="2">Uncharacterized protein</fullName>
    </submittedName>
</protein>
<gene>
    <name evidence="2" type="ORF">IL334_002693</name>
</gene>
<evidence type="ECO:0000256" key="1">
    <source>
        <dbReference type="SAM" id="MobiDB-lite"/>
    </source>
</evidence>
<reference evidence="2 3" key="1">
    <citation type="submission" date="2024-01" db="EMBL/GenBank/DDBJ databases">
        <title>Comparative genomics of Cryptococcus and Kwoniella reveals pathogenesis evolution and contrasting modes of karyotype evolution via chromosome fusion or intercentromeric recombination.</title>
        <authorList>
            <person name="Coelho M.A."/>
            <person name="David-Palma M."/>
            <person name="Shea T."/>
            <person name="Bowers K."/>
            <person name="McGinley-Smith S."/>
            <person name="Mohammad A.W."/>
            <person name="Gnirke A."/>
            <person name="Yurkov A.M."/>
            <person name="Nowrousian M."/>
            <person name="Sun S."/>
            <person name="Cuomo C.A."/>
            <person name="Heitman J."/>
        </authorList>
    </citation>
    <scope>NUCLEOTIDE SEQUENCE [LARGE SCALE GENOMIC DNA]</scope>
    <source>
        <strain evidence="2">CBS 11374</strain>
    </source>
</reference>
<accession>A0ABZ1CVT1</accession>
<organism evidence="2 3">
    <name type="scientific">Kwoniella shivajii</name>
    <dbReference type="NCBI Taxonomy" id="564305"/>
    <lineage>
        <taxon>Eukaryota</taxon>
        <taxon>Fungi</taxon>
        <taxon>Dikarya</taxon>
        <taxon>Basidiomycota</taxon>
        <taxon>Agaricomycotina</taxon>
        <taxon>Tremellomycetes</taxon>
        <taxon>Tremellales</taxon>
        <taxon>Cryptococcaceae</taxon>
        <taxon>Kwoniella</taxon>
    </lineage>
</organism>
<name>A0ABZ1CVT1_9TREE</name>
<dbReference type="GeneID" id="87954824"/>
<proteinExistence type="predicted"/>
<dbReference type="Proteomes" id="UP001329825">
    <property type="component" value="Chromosome 3"/>
</dbReference>
<dbReference type="EMBL" id="CP141883">
    <property type="protein sequence ID" value="WRT65745.1"/>
    <property type="molecule type" value="Genomic_DNA"/>
</dbReference>
<sequence>MPKANGKRFNPPSHFSRPQKFGDQSAKIIDPSLILPQALLGGEEGIQRLHWCNPDGNPDGAPTEKIALRLWRGWYFDYRTVVERGKKSKMQIIMAFEAAIEDPKLATQHYKRAIQFHDEYVKCELIKTVRFVESALNSIENSKSPEPVVDKLLRKKESGTIMSLEESVSQGEAMKLKGNAAGHIGRHENAIRFYLEALTCIWPWTSTDTSMTFDQASSTGLVKLEQALLGNIASVALSHPAKTGSKRALLDNTVRVICELLLEIRYITLGNLAKSFERLARLDEKEYGDQGKVGVNSFMAELFRDKKGDDWAHRHCVEGHMCHE</sequence>
<keyword evidence="3" id="KW-1185">Reference proteome</keyword>
<feature type="region of interest" description="Disordered" evidence="1">
    <location>
        <begin position="1"/>
        <end position="21"/>
    </location>
</feature>